<sequence length="129" mass="14156">MLSNGIPCVKPLVVSHDGSWPDVDYIWNNYPDVSCILADTDVCAQYTFYFNGQVENSTYFCTRAVDQFGTAITSGCHQQVNGSSITEICLCRSLPGQPPCNNSFLPSINFLTIAVTAMVFLIQFVVNNA</sequence>
<keyword evidence="1" id="KW-1133">Transmembrane helix</keyword>
<organism evidence="2 3">
    <name type="scientific">Arctia plantaginis</name>
    <name type="common">Wood tiger moth</name>
    <name type="synonym">Phalaena plantaginis</name>
    <dbReference type="NCBI Taxonomy" id="874455"/>
    <lineage>
        <taxon>Eukaryota</taxon>
        <taxon>Metazoa</taxon>
        <taxon>Ecdysozoa</taxon>
        <taxon>Arthropoda</taxon>
        <taxon>Hexapoda</taxon>
        <taxon>Insecta</taxon>
        <taxon>Pterygota</taxon>
        <taxon>Neoptera</taxon>
        <taxon>Endopterygota</taxon>
        <taxon>Lepidoptera</taxon>
        <taxon>Glossata</taxon>
        <taxon>Ditrysia</taxon>
        <taxon>Noctuoidea</taxon>
        <taxon>Erebidae</taxon>
        <taxon>Arctiinae</taxon>
        <taxon>Arctia</taxon>
    </lineage>
</organism>
<accession>A0A8S0ZRI8</accession>
<dbReference type="AlphaFoldDB" id="A0A8S0ZRI8"/>
<name>A0A8S0ZRI8_ARCPL</name>
<feature type="transmembrane region" description="Helical" evidence="1">
    <location>
        <begin position="104"/>
        <end position="126"/>
    </location>
</feature>
<evidence type="ECO:0000256" key="1">
    <source>
        <dbReference type="SAM" id="Phobius"/>
    </source>
</evidence>
<proteinExistence type="predicted"/>
<keyword evidence="1" id="KW-0812">Transmembrane</keyword>
<dbReference type="OrthoDB" id="8193815at2759"/>
<dbReference type="Proteomes" id="UP000494256">
    <property type="component" value="Unassembled WGS sequence"/>
</dbReference>
<evidence type="ECO:0000313" key="3">
    <source>
        <dbReference type="Proteomes" id="UP000494256"/>
    </source>
</evidence>
<comment type="caution">
    <text evidence="2">The sequence shown here is derived from an EMBL/GenBank/DDBJ whole genome shotgun (WGS) entry which is preliminary data.</text>
</comment>
<gene>
    <name evidence="2" type="ORF">APLA_LOCUS7129</name>
</gene>
<evidence type="ECO:0000313" key="2">
    <source>
        <dbReference type="EMBL" id="CAB3235883.1"/>
    </source>
</evidence>
<reference evidence="2 3" key="1">
    <citation type="submission" date="2020-04" db="EMBL/GenBank/DDBJ databases">
        <authorList>
            <person name="Wallbank WR R."/>
            <person name="Pardo Diaz C."/>
            <person name="Kozak K."/>
            <person name="Martin S."/>
            <person name="Jiggins C."/>
            <person name="Moest M."/>
            <person name="Warren A I."/>
            <person name="Byers J.R.P. K."/>
            <person name="Montejo-Kovacevich G."/>
            <person name="Yen C E."/>
        </authorList>
    </citation>
    <scope>NUCLEOTIDE SEQUENCE [LARGE SCALE GENOMIC DNA]</scope>
</reference>
<dbReference type="EMBL" id="CADEBD010000300">
    <property type="protein sequence ID" value="CAB3235883.1"/>
    <property type="molecule type" value="Genomic_DNA"/>
</dbReference>
<keyword evidence="1" id="KW-0472">Membrane</keyword>
<protein>
    <submittedName>
        <fullName evidence="2">Uncharacterized protein</fullName>
    </submittedName>
</protein>